<accession>A0A3S5CNP6</accession>
<dbReference type="AlphaFoldDB" id="A0A3S5CNP6"/>
<protein>
    <submittedName>
        <fullName evidence="2">Uncharacterized protein</fullName>
    </submittedName>
</protein>
<gene>
    <name evidence="2" type="ORF">PXEA_LOCUS17308</name>
</gene>
<evidence type="ECO:0000313" key="2">
    <source>
        <dbReference type="EMBL" id="VEL23868.1"/>
    </source>
</evidence>
<dbReference type="Proteomes" id="UP000784294">
    <property type="component" value="Unassembled WGS sequence"/>
</dbReference>
<evidence type="ECO:0000256" key="1">
    <source>
        <dbReference type="SAM" id="MobiDB-lite"/>
    </source>
</evidence>
<feature type="compositionally biased region" description="Polar residues" evidence="1">
    <location>
        <begin position="42"/>
        <end position="57"/>
    </location>
</feature>
<feature type="compositionally biased region" description="Polar residues" evidence="1">
    <location>
        <begin position="19"/>
        <end position="33"/>
    </location>
</feature>
<name>A0A3S5CNP6_9PLAT</name>
<organism evidence="2 3">
    <name type="scientific">Protopolystoma xenopodis</name>
    <dbReference type="NCBI Taxonomy" id="117903"/>
    <lineage>
        <taxon>Eukaryota</taxon>
        <taxon>Metazoa</taxon>
        <taxon>Spiralia</taxon>
        <taxon>Lophotrochozoa</taxon>
        <taxon>Platyhelminthes</taxon>
        <taxon>Monogenea</taxon>
        <taxon>Polyopisthocotylea</taxon>
        <taxon>Polystomatidea</taxon>
        <taxon>Polystomatidae</taxon>
        <taxon>Protopolystoma</taxon>
    </lineage>
</organism>
<feature type="region of interest" description="Disordered" evidence="1">
    <location>
        <begin position="1"/>
        <end position="57"/>
    </location>
</feature>
<proteinExistence type="predicted"/>
<sequence>WIAASQNRTLPACPHDRPSNQPDTQLDQSSQPPSHAVDSKSVIHNSRKQSSTPPMTNVNLVNDGGLWCREGMGCRCCMPELEIPVIKGINFCLCFCPDVRSGHILSVSAEANPSIYSPSLNVQFAFASWPVLT</sequence>
<dbReference type="EMBL" id="CAAALY010064481">
    <property type="protein sequence ID" value="VEL23868.1"/>
    <property type="molecule type" value="Genomic_DNA"/>
</dbReference>
<reference evidence="2" key="1">
    <citation type="submission" date="2018-11" db="EMBL/GenBank/DDBJ databases">
        <authorList>
            <consortium name="Pathogen Informatics"/>
        </authorList>
    </citation>
    <scope>NUCLEOTIDE SEQUENCE</scope>
</reference>
<keyword evidence="3" id="KW-1185">Reference proteome</keyword>
<evidence type="ECO:0000313" key="3">
    <source>
        <dbReference type="Proteomes" id="UP000784294"/>
    </source>
</evidence>
<comment type="caution">
    <text evidence="2">The sequence shown here is derived from an EMBL/GenBank/DDBJ whole genome shotgun (WGS) entry which is preliminary data.</text>
</comment>
<feature type="non-terminal residue" evidence="2">
    <location>
        <position position="1"/>
    </location>
</feature>